<proteinExistence type="predicted"/>
<organism evidence="3 4">
    <name type="scientific">Gymnopus androsaceus JB14</name>
    <dbReference type="NCBI Taxonomy" id="1447944"/>
    <lineage>
        <taxon>Eukaryota</taxon>
        <taxon>Fungi</taxon>
        <taxon>Dikarya</taxon>
        <taxon>Basidiomycota</taxon>
        <taxon>Agaricomycotina</taxon>
        <taxon>Agaricomycetes</taxon>
        <taxon>Agaricomycetidae</taxon>
        <taxon>Agaricales</taxon>
        <taxon>Marasmiineae</taxon>
        <taxon>Omphalotaceae</taxon>
        <taxon>Gymnopus</taxon>
    </lineage>
</organism>
<protein>
    <submittedName>
        <fullName evidence="3">Uncharacterized protein</fullName>
    </submittedName>
</protein>
<feature type="region of interest" description="Disordered" evidence="1">
    <location>
        <begin position="350"/>
        <end position="372"/>
    </location>
</feature>
<evidence type="ECO:0000256" key="2">
    <source>
        <dbReference type="SAM" id="Phobius"/>
    </source>
</evidence>
<feature type="transmembrane region" description="Helical" evidence="2">
    <location>
        <begin position="58"/>
        <end position="84"/>
    </location>
</feature>
<gene>
    <name evidence="3" type="ORF">BT96DRAFT_883043</name>
</gene>
<keyword evidence="2" id="KW-0812">Transmembrane</keyword>
<name>A0A6A4HKU0_9AGAR</name>
<dbReference type="EMBL" id="ML769484">
    <property type="protein sequence ID" value="KAE9398320.1"/>
    <property type="molecule type" value="Genomic_DNA"/>
</dbReference>
<evidence type="ECO:0000256" key="1">
    <source>
        <dbReference type="SAM" id="MobiDB-lite"/>
    </source>
</evidence>
<keyword evidence="4" id="KW-1185">Reference proteome</keyword>
<sequence length="372" mass="41387">MSDPIPTYQNHTAAVNSLYHIIGIIPETFVYGVYSCLLPVFAFVMLTKGLRTRVRKILFFMSLFMYTISTIHWSLSVANTILIFKNDFISPASLDVGLYLPLFSAIILINYFLTDGVVVWRAWVLCNDQSRGVLKIPIALLFCLAITVTVTIAFRIRLTVLPISPELNALMSRAINASQIANLIISLLTNISATTIISMKAWKFRRDITRDFARTQTNGNRIMALIVESGILYCFSGVTVLLASLIRLESGTLGDIYTPVNFQFAGIYPIVVILLVNQGGSMDKTVFMSTIPHHSSSGRTNREENHLETMRFDVPINTVNSSRLSFESSSDADSYIGDKSLKEIHFSGKEKSLPDVPLSPSSVMDIRAPSPR</sequence>
<dbReference type="OrthoDB" id="3259206at2759"/>
<feature type="compositionally biased region" description="Low complexity" evidence="1">
    <location>
        <begin position="354"/>
        <end position="363"/>
    </location>
</feature>
<dbReference type="AlphaFoldDB" id="A0A6A4HKU0"/>
<feature type="transmembrane region" description="Helical" evidence="2">
    <location>
        <begin position="180"/>
        <end position="202"/>
    </location>
</feature>
<feature type="transmembrane region" description="Helical" evidence="2">
    <location>
        <begin position="222"/>
        <end position="244"/>
    </location>
</feature>
<feature type="transmembrane region" description="Helical" evidence="2">
    <location>
        <begin position="96"/>
        <end position="124"/>
    </location>
</feature>
<feature type="transmembrane region" description="Helical" evidence="2">
    <location>
        <begin position="28"/>
        <end position="46"/>
    </location>
</feature>
<evidence type="ECO:0000313" key="3">
    <source>
        <dbReference type="EMBL" id="KAE9398320.1"/>
    </source>
</evidence>
<evidence type="ECO:0000313" key="4">
    <source>
        <dbReference type="Proteomes" id="UP000799118"/>
    </source>
</evidence>
<keyword evidence="2" id="KW-1133">Transmembrane helix</keyword>
<feature type="transmembrane region" description="Helical" evidence="2">
    <location>
        <begin position="256"/>
        <end position="276"/>
    </location>
</feature>
<reference evidence="3" key="1">
    <citation type="journal article" date="2019" name="Environ. Microbiol.">
        <title>Fungal ecological strategies reflected in gene transcription - a case study of two litter decomposers.</title>
        <authorList>
            <person name="Barbi F."/>
            <person name="Kohler A."/>
            <person name="Barry K."/>
            <person name="Baskaran P."/>
            <person name="Daum C."/>
            <person name="Fauchery L."/>
            <person name="Ihrmark K."/>
            <person name="Kuo A."/>
            <person name="LaButti K."/>
            <person name="Lipzen A."/>
            <person name="Morin E."/>
            <person name="Grigoriev I.V."/>
            <person name="Henrissat B."/>
            <person name="Lindahl B."/>
            <person name="Martin F."/>
        </authorList>
    </citation>
    <scope>NUCLEOTIDE SEQUENCE</scope>
    <source>
        <strain evidence="3">JB14</strain>
    </source>
</reference>
<dbReference type="Proteomes" id="UP000799118">
    <property type="component" value="Unassembled WGS sequence"/>
</dbReference>
<feature type="transmembrane region" description="Helical" evidence="2">
    <location>
        <begin position="136"/>
        <end position="160"/>
    </location>
</feature>
<keyword evidence="2" id="KW-0472">Membrane</keyword>
<accession>A0A6A4HKU0</accession>